<dbReference type="EC" id="3.4.24.-" evidence="8"/>
<evidence type="ECO:0000256" key="3">
    <source>
        <dbReference type="ARBA" id="ARBA00022801"/>
    </source>
</evidence>
<keyword evidence="6" id="KW-1015">Disulfide bond</keyword>
<keyword evidence="8" id="KW-0732">Signal</keyword>
<dbReference type="PRINTS" id="PR00480">
    <property type="entry name" value="ASTACIN"/>
</dbReference>
<keyword evidence="2 7" id="KW-0479">Metal-binding</keyword>
<keyword evidence="11" id="KW-1185">Reference proteome</keyword>
<dbReference type="Pfam" id="PF01400">
    <property type="entry name" value="Astacin"/>
    <property type="match status" value="1"/>
</dbReference>
<feature type="active site" evidence="7">
    <location>
        <position position="185"/>
    </location>
</feature>
<feature type="chain" id="PRO_5038165609" description="Metalloendopeptidase" evidence="8">
    <location>
        <begin position="23"/>
        <end position="461"/>
    </location>
</feature>
<proteinExistence type="predicted"/>
<dbReference type="InterPro" id="IPR024079">
    <property type="entry name" value="MetalloPept_cat_dom_sf"/>
</dbReference>
<reference evidence="12" key="1">
    <citation type="submission" date="2022-11" db="UniProtKB">
        <authorList>
            <consortium name="WormBaseParasite"/>
        </authorList>
    </citation>
    <scope>IDENTIFICATION</scope>
</reference>
<dbReference type="CDD" id="cd04280">
    <property type="entry name" value="ZnMc_astacin_like"/>
    <property type="match status" value="1"/>
</dbReference>
<feature type="region of interest" description="Disordered" evidence="9">
    <location>
        <begin position="295"/>
        <end position="461"/>
    </location>
</feature>
<evidence type="ECO:0000256" key="9">
    <source>
        <dbReference type="SAM" id="MobiDB-lite"/>
    </source>
</evidence>
<comment type="caution">
    <text evidence="7">Lacks conserved residue(s) required for the propagation of feature annotation.</text>
</comment>
<accession>A0A915DFZ9</accession>
<organism evidence="11 12">
    <name type="scientific">Ditylenchus dipsaci</name>
    <dbReference type="NCBI Taxonomy" id="166011"/>
    <lineage>
        <taxon>Eukaryota</taxon>
        <taxon>Metazoa</taxon>
        <taxon>Ecdysozoa</taxon>
        <taxon>Nematoda</taxon>
        <taxon>Chromadorea</taxon>
        <taxon>Rhabditida</taxon>
        <taxon>Tylenchina</taxon>
        <taxon>Tylenchomorpha</taxon>
        <taxon>Sphaerularioidea</taxon>
        <taxon>Anguinidae</taxon>
        <taxon>Anguininae</taxon>
        <taxon>Ditylenchus</taxon>
    </lineage>
</organism>
<feature type="domain" description="Peptidase M12A" evidence="10">
    <location>
        <begin position="71"/>
        <end position="288"/>
    </location>
</feature>
<feature type="binding site" evidence="7">
    <location>
        <position position="194"/>
    </location>
    <ligand>
        <name>Zn(2+)</name>
        <dbReference type="ChEBI" id="CHEBI:29105"/>
        <note>catalytic</note>
    </ligand>
</feature>
<dbReference type="InterPro" id="IPR001506">
    <property type="entry name" value="Peptidase_M12A"/>
</dbReference>
<evidence type="ECO:0000256" key="5">
    <source>
        <dbReference type="ARBA" id="ARBA00023049"/>
    </source>
</evidence>
<feature type="compositionally biased region" description="Polar residues" evidence="9">
    <location>
        <begin position="380"/>
        <end position="400"/>
    </location>
</feature>
<protein>
    <recommendedName>
        <fullName evidence="8">Metalloendopeptidase</fullName>
        <ecNumber evidence="8">3.4.24.-</ecNumber>
    </recommendedName>
</protein>
<comment type="cofactor">
    <cofactor evidence="7 8">
        <name>Zn(2+)</name>
        <dbReference type="ChEBI" id="CHEBI:29105"/>
    </cofactor>
    <text evidence="7 8">Binds 1 zinc ion per subunit.</text>
</comment>
<evidence type="ECO:0000256" key="1">
    <source>
        <dbReference type="ARBA" id="ARBA00022670"/>
    </source>
</evidence>
<keyword evidence="5 7" id="KW-0482">Metalloprotease</keyword>
<feature type="compositionally biased region" description="Polar residues" evidence="9">
    <location>
        <begin position="340"/>
        <end position="351"/>
    </location>
</feature>
<sequence>MTIQLSRWTCISFLVLLLATSAVNHKASCPACSNEAFVNRVISDAPPIGDCIAISKKKIPLKSVLNRRKRSTVGKHSKRIWNEYKDGHNYIIPYAIATNYDTSQLARIQGAISDIEKNTCIKFKLINTKALADEYQNKSHVEIKSVPGGGCHSVIGRKPGKNMVKLEIRVTATKTCIAHHVIIHELLHLLGLYHEHQRPDRDEFITIHKERVLKGRIANFNIAKGADTFRLPYDYCSIMHYRDVTFSANSLPVMVTKESKFQANLGKAKNPSELDWLKINMLATKVHPVVEEGHNVNKDADNVKSSPNADIGKPSGATKTDEKPKAQPTIVKPIVIKPETTVSKTTNSIKATSDKDLNEQDKLPTKQDKLEPKGIASNKKVVSTVANKPQEENTNPQNIKPNDAMKPKEKDSSKQNTLTSTPKLKEPTLSPKTADKNVAKPQEKPKLSITTSNPTKTTPKS</sequence>
<dbReference type="SMART" id="SM00235">
    <property type="entry name" value="ZnMc"/>
    <property type="match status" value="1"/>
</dbReference>
<dbReference type="SUPFAM" id="SSF55486">
    <property type="entry name" value="Metalloproteases ('zincins'), catalytic domain"/>
    <property type="match status" value="1"/>
</dbReference>
<dbReference type="PANTHER" id="PTHR10127:SF780">
    <property type="entry name" value="METALLOENDOPEPTIDASE"/>
    <property type="match status" value="1"/>
</dbReference>
<dbReference type="PROSITE" id="PS51864">
    <property type="entry name" value="ASTACIN"/>
    <property type="match status" value="1"/>
</dbReference>
<feature type="binding site" evidence="7">
    <location>
        <position position="184"/>
    </location>
    <ligand>
        <name>Zn(2+)</name>
        <dbReference type="ChEBI" id="CHEBI:29105"/>
        <note>catalytic</note>
    </ligand>
</feature>
<keyword evidence="1 7" id="KW-0645">Protease</keyword>
<feature type="signal peptide" evidence="8">
    <location>
        <begin position="1"/>
        <end position="22"/>
    </location>
</feature>
<dbReference type="AlphaFoldDB" id="A0A915DFZ9"/>
<feature type="compositionally biased region" description="Low complexity" evidence="9">
    <location>
        <begin position="450"/>
        <end position="461"/>
    </location>
</feature>
<evidence type="ECO:0000256" key="8">
    <source>
        <dbReference type="RuleBase" id="RU361183"/>
    </source>
</evidence>
<name>A0A915DFZ9_9BILA</name>
<feature type="compositionally biased region" description="Basic and acidic residues" evidence="9">
    <location>
        <begin position="403"/>
        <end position="413"/>
    </location>
</feature>
<evidence type="ECO:0000256" key="2">
    <source>
        <dbReference type="ARBA" id="ARBA00022723"/>
    </source>
</evidence>
<evidence type="ECO:0000313" key="12">
    <source>
        <dbReference type="WBParaSite" id="jg19057.2"/>
    </source>
</evidence>
<dbReference type="InterPro" id="IPR006026">
    <property type="entry name" value="Peptidase_Metallo"/>
</dbReference>
<keyword evidence="3 7" id="KW-0378">Hydrolase</keyword>
<dbReference type="Gene3D" id="3.40.390.10">
    <property type="entry name" value="Collagenase (Catalytic Domain)"/>
    <property type="match status" value="1"/>
</dbReference>
<dbReference type="WBParaSite" id="jg19057.2">
    <property type="protein sequence ID" value="jg19057.2"/>
    <property type="gene ID" value="jg19057"/>
</dbReference>
<dbReference type="InterPro" id="IPR034035">
    <property type="entry name" value="Astacin-like_dom"/>
</dbReference>
<evidence type="ECO:0000256" key="4">
    <source>
        <dbReference type="ARBA" id="ARBA00022833"/>
    </source>
</evidence>
<feature type="compositionally biased region" description="Basic and acidic residues" evidence="9">
    <location>
        <begin position="352"/>
        <end position="372"/>
    </location>
</feature>
<keyword evidence="4 7" id="KW-0862">Zinc</keyword>
<evidence type="ECO:0000259" key="10">
    <source>
        <dbReference type="PROSITE" id="PS51864"/>
    </source>
</evidence>
<evidence type="ECO:0000256" key="6">
    <source>
        <dbReference type="ARBA" id="ARBA00023157"/>
    </source>
</evidence>
<dbReference type="GO" id="GO:0004222">
    <property type="term" value="F:metalloendopeptidase activity"/>
    <property type="evidence" value="ECO:0007669"/>
    <property type="project" value="UniProtKB-UniRule"/>
</dbReference>
<feature type="binding site" evidence="7">
    <location>
        <position position="188"/>
    </location>
    <ligand>
        <name>Zn(2+)</name>
        <dbReference type="ChEBI" id="CHEBI:29105"/>
        <note>catalytic</note>
    </ligand>
</feature>
<evidence type="ECO:0000256" key="7">
    <source>
        <dbReference type="PROSITE-ProRule" id="PRU01211"/>
    </source>
</evidence>
<dbReference type="PANTHER" id="PTHR10127">
    <property type="entry name" value="DISCOIDIN, CUB, EGF, LAMININ , AND ZINC METALLOPROTEASE DOMAIN CONTAINING"/>
    <property type="match status" value="1"/>
</dbReference>
<evidence type="ECO:0000313" key="11">
    <source>
        <dbReference type="Proteomes" id="UP000887574"/>
    </source>
</evidence>
<dbReference type="GO" id="GO:0006508">
    <property type="term" value="P:proteolysis"/>
    <property type="evidence" value="ECO:0007669"/>
    <property type="project" value="UniProtKB-KW"/>
</dbReference>
<dbReference type="GO" id="GO:0008270">
    <property type="term" value="F:zinc ion binding"/>
    <property type="evidence" value="ECO:0007669"/>
    <property type="project" value="UniProtKB-UniRule"/>
</dbReference>
<dbReference type="Proteomes" id="UP000887574">
    <property type="component" value="Unplaced"/>
</dbReference>
<feature type="compositionally biased region" description="Basic and acidic residues" evidence="9">
    <location>
        <begin position="433"/>
        <end position="446"/>
    </location>
</feature>